<organism evidence="2 3">
    <name type="scientific">Aliirhizobium smilacinae</name>
    <dbReference type="NCBI Taxonomy" id="1395944"/>
    <lineage>
        <taxon>Bacteria</taxon>
        <taxon>Pseudomonadati</taxon>
        <taxon>Pseudomonadota</taxon>
        <taxon>Alphaproteobacteria</taxon>
        <taxon>Hyphomicrobiales</taxon>
        <taxon>Rhizobiaceae</taxon>
        <taxon>Aliirhizobium</taxon>
    </lineage>
</organism>
<dbReference type="InterPro" id="IPR035093">
    <property type="entry name" value="RelE/ParE_toxin_dom_sf"/>
</dbReference>
<gene>
    <name evidence="2" type="ORF">FHP24_16865</name>
</gene>
<proteinExistence type="predicted"/>
<dbReference type="Pfam" id="PF05016">
    <property type="entry name" value="ParE_toxin"/>
    <property type="match status" value="1"/>
</dbReference>
<accession>A0A5C4XHX0</accession>
<dbReference type="AlphaFoldDB" id="A0A5C4XHX0"/>
<comment type="caution">
    <text evidence="2">The sequence shown here is derived from an EMBL/GenBank/DDBJ whole genome shotgun (WGS) entry which is preliminary data.</text>
</comment>
<keyword evidence="1" id="KW-1277">Toxin-antitoxin system</keyword>
<sequence>MAGYLFYKTADAAQDRIWEETVGTWGESQAETYIIGLHQHLDEIARHKTLWRRLPSALAVPQDLRIEVWFSRYKHHYIIFRQLSDDRIGVISILHERMDLPVRLGEDLLHIAKRDPDES</sequence>
<keyword evidence="3" id="KW-1185">Reference proteome</keyword>
<dbReference type="Proteomes" id="UP000311605">
    <property type="component" value="Unassembled WGS sequence"/>
</dbReference>
<evidence type="ECO:0000313" key="2">
    <source>
        <dbReference type="EMBL" id="TNM62888.1"/>
    </source>
</evidence>
<name>A0A5C4XHX0_9HYPH</name>
<dbReference type="EMBL" id="VDMN01000003">
    <property type="protein sequence ID" value="TNM62888.1"/>
    <property type="molecule type" value="Genomic_DNA"/>
</dbReference>
<dbReference type="OrthoDB" id="7173315at2"/>
<reference evidence="2 3" key="1">
    <citation type="submission" date="2019-06" db="EMBL/GenBank/DDBJ databases">
        <title>The draft genome of Rhizobium smilacinae PTYR-5.</title>
        <authorList>
            <person name="Liu L."/>
            <person name="Li L."/>
            <person name="Zhang X."/>
        </authorList>
    </citation>
    <scope>NUCLEOTIDE SEQUENCE [LARGE SCALE GENOMIC DNA]</scope>
    <source>
        <strain evidence="2 3">PTYR-5</strain>
    </source>
</reference>
<dbReference type="RefSeq" id="WP_139677381.1">
    <property type="nucleotide sequence ID" value="NZ_VDMN01000003.1"/>
</dbReference>
<dbReference type="InterPro" id="IPR007712">
    <property type="entry name" value="RelE/ParE_toxin"/>
</dbReference>
<protein>
    <submittedName>
        <fullName evidence="2">Type II toxin-antitoxin system RelE/ParE family toxin</fullName>
    </submittedName>
</protein>
<dbReference type="Gene3D" id="3.30.2310.20">
    <property type="entry name" value="RelE-like"/>
    <property type="match status" value="1"/>
</dbReference>
<evidence type="ECO:0000313" key="3">
    <source>
        <dbReference type="Proteomes" id="UP000311605"/>
    </source>
</evidence>
<evidence type="ECO:0000256" key="1">
    <source>
        <dbReference type="ARBA" id="ARBA00022649"/>
    </source>
</evidence>